<dbReference type="EMBL" id="KL198017">
    <property type="protein sequence ID" value="KDQ20866.1"/>
    <property type="molecule type" value="Genomic_DNA"/>
</dbReference>
<reference evidence="3" key="1">
    <citation type="journal article" date="2014" name="Proc. Natl. Acad. Sci. U.S.A.">
        <title>Extensive sampling of basidiomycete genomes demonstrates inadequacy of the white-rot/brown-rot paradigm for wood decay fungi.</title>
        <authorList>
            <person name="Riley R."/>
            <person name="Salamov A.A."/>
            <person name="Brown D.W."/>
            <person name="Nagy L.G."/>
            <person name="Floudas D."/>
            <person name="Held B.W."/>
            <person name="Levasseur A."/>
            <person name="Lombard V."/>
            <person name="Morin E."/>
            <person name="Otillar R."/>
            <person name="Lindquist E.A."/>
            <person name="Sun H."/>
            <person name="LaButti K.M."/>
            <person name="Schmutz J."/>
            <person name="Jabbour D."/>
            <person name="Luo H."/>
            <person name="Baker S.E."/>
            <person name="Pisabarro A.G."/>
            <person name="Walton J.D."/>
            <person name="Blanchette R.A."/>
            <person name="Henrissat B."/>
            <person name="Martin F."/>
            <person name="Cullen D."/>
            <person name="Hibbett D.S."/>
            <person name="Grigoriev I.V."/>
        </authorList>
    </citation>
    <scope>NUCLEOTIDE SEQUENCE [LARGE SCALE GENOMIC DNA]</scope>
    <source>
        <strain evidence="3">FD-172 SS1</strain>
    </source>
</reference>
<dbReference type="AlphaFoldDB" id="A0A067NAU2"/>
<protein>
    <submittedName>
        <fullName evidence="2">Uncharacterized protein</fullName>
    </submittedName>
</protein>
<proteinExistence type="predicted"/>
<dbReference type="HOGENOM" id="CLU_446867_0_0_1"/>
<evidence type="ECO:0000313" key="2">
    <source>
        <dbReference type="EMBL" id="KDQ20866.1"/>
    </source>
</evidence>
<name>A0A067NAU2_BOTB1</name>
<keyword evidence="3" id="KW-1185">Reference proteome</keyword>
<evidence type="ECO:0000313" key="3">
    <source>
        <dbReference type="Proteomes" id="UP000027195"/>
    </source>
</evidence>
<feature type="region of interest" description="Disordered" evidence="1">
    <location>
        <begin position="87"/>
        <end position="107"/>
    </location>
</feature>
<accession>A0A067NAU2</accession>
<gene>
    <name evidence="2" type="ORF">BOTBODRAFT_142298</name>
</gene>
<organism evidence="2 3">
    <name type="scientific">Botryobasidium botryosum (strain FD-172 SS1)</name>
    <dbReference type="NCBI Taxonomy" id="930990"/>
    <lineage>
        <taxon>Eukaryota</taxon>
        <taxon>Fungi</taxon>
        <taxon>Dikarya</taxon>
        <taxon>Basidiomycota</taxon>
        <taxon>Agaricomycotina</taxon>
        <taxon>Agaricomycetes</taxon>
        <taxon>Cantharellales</taxon>
        <taxon>Botryobasidiaceae</taxon>
        <taxon>Botryobasidium</taxon>
    </lineage>
</organism>
<dbReference type="InParanoid" id="A0A067NAU2"/>
<feature type="region of interest" description="Disordered" evidence="1">
    <location>
        <begin position="1"/>
        <end position="26"/>
    </location>
</feature>
<evidence type="ECO:0000256" key="1">
    <source>
        <dbReference type="SAM" id="MobiDB-lite"/>
    </source>
</evidence>
<feature type="region of interest" description="Disordered" evidence="1">
    <location>
        <begin position="590"/>
        <end position="611"/>
    </location>
</feature>
<sequence length="611" mass="67138">MGKAEPARGRPLRTKRSQVLSTRYAKRPRSCRVSIETFRPSCTQAALVKSYKWTDAFPVEKHQSPPFHHRDIDTQQENMSFQKADSYLNSPEKTPTRRKFPTCPPPSESQLAHLLERARSHIPDPSSPTGKSLFEGGGPVPSWYRRPNTHIEYLSGPALESLPRASPMEIWLASQQAEGANLTQGSVSESRIPTPPPSSYHGTDLASLGRTESFNSLFDEAPPSRERTPAPKFKLMLPGCPGTTRPLEPLLAFPTQPAKSAAPSIHGGDVFTAAPPAPAEDDAKSSVSTIDLESTWSSWSRYQQRETALYLERLAQAGENSSEDSSDSDPYFSLSRSSSFTTICGGEDATAARPNGNGAIALEDYPPTVVDGDEMRVDRDAFPPTQIHGFAPTQIQAVFPPTQIQAFAPTQIQGFPPTQIEIDLLGHEDFPPTQIETDNMETDQDDDLVREGSPAPTISSWTTVYNTPDWVPPPRSPRFLHQQELWEQRMLAEREEKERREALAAEQAAAEAAEAAAEFAAARAKAAASGAPPTIRPQPLLNAEGLMRGTVSFTGEFANWSEQVEDMNGHIRSAEECGYRINAAHYMAGKPNGGGQWRRMEAGQPEVIRKE</sequence>
<dbReference type="Proteomes" id="UP000027195">
    <property type="component" value="Unassembled WGS sequence"/>
</dbReference>